<dbReference type="AlphaFoldDB" id="A0A023NYG7"/>
<gene>
    <name evidence="2" type="ORF">CA260_00465</name>
</gene>
<comment type="caution">
    <text evidence="2">The sequence shown here is derived from an EMBL/GenBank/DDBJ whole genome shotgun (WGS) entry which is preliminary data.</text>
</comment>
<organism evidence="2 3">
    <name type="scientific">Dyella jiangningensis</name>
    <dbReference type="NCBI Taxonomy" id="1379159"/>
    <lineage>
        <taxon>Bacteria</taxon>
        <taxon>Pseudomonadati</taxon>
        <taxon>Pseudomonadota</taxon>
        <taxon>Gammaproteobacteria</taxon>
        <taxon>Lysobacterales</taxon>
        <taxon>Rhodanobacteraceae</taxon>
        <taxon>Dyella</taxon>
    </lineage>
</organism>
<dbReference type="RefSeq" id="WP_038622858.1">
    <property type="nucleotide sequence ID" value="NZ_JARPOG010000008.1"/>
</dbReference>
<feature type="transmembrane region" description="Helical" evidence="1">
    <location>
        <begin position="12"/>
        <end position="32"/>
    </location>
</feature>
<sequence>MNDISFLADGRAAPWFVGWGTLALINAGLAQGKNRSGLVWFLLSLLFGPIATLVLVLLPKTRQTLF</sequence>
<proteinExistence type="predicted"/>
<evidence type="ECO:0000313" key="2">
    <source>
        <dbReference type="EMBL" id="RAO76449.1"/>
    </source>
</evidence>
<dbReference type="EMBL" id="NFZS01000001">
    <property type="protein sequence ID" value="RAO76449.1"/>
    <property type="molecule type" value="Genomic_DNA"/>
</dbReference>
<protein>
    <submittedName>
        <fullName evidence="2">Antitermination protein NusB</fullName>
    </submittedName>
</protein>
<evidence type="ECO:0000256" key="1">
    <source>
        <dbReference type="SAM" id="Phobius"/>
    </source>
</evidence>
<keyword evidence="1" id="KW-0472">Membrane</keyword>
<keyword evidence="3" id="KW-1185">Reference proteome</keyword>
<keyword evidence="1" id="KW-1133">Transmembrane helix</keyword>
<dbReference type="KEGG" id="dji:CH75_20750"/>
<name>A0A023NYG7_9GAMM</name>
<evidence type="ECO:0000313" key="3">
    <source>
        <dbReference type="Proteomes" id="UP000248926"/>
    </source>
</evidence>
<keyword evidence="1" id="KW-0812">Transmembrane</keyword>
<dbReference type="STRING" id="1379159.CH75_20750"/>
<dbReference type="Proteomes" id="UP000248926">
    <property type="component" value="Unassembled WGS sequence"/>
</dbReference>
<feature type="transmembrane region" description="Helical" evidence="1">
    <location>
        <begin position="38"/>
        <end position="58"/>
    </location>
</feature>
<accession>A0A023NYG7</accession>
<dbReference type="OrthoDB" id="6053908at2"/>
<dbReference type="HOGENOM" id="CLU_205775_0_0_6"/>
<reference evidence="2 3" key="1">
    <citation type="journal article" date="2018" name="Genet. Mol. Biol.">
        <title>The genome sequence of Dyella jiangningensis FCAV SCS01 from a lignocellulose-decomposing microbial consortium metagenome reveals potential for biotechnological applications.</title>
        <authorList>
            <person name="Desiderato J.G."/>
            <person name="Alvarenga D.O."/>
            <person name="Constancio M.T.L."/>
            <person name="Alves L.M.C."/>
            <person name="Varani A.M."/>
        </authorList>
    </citation>
    <scope>NUCLEOTIDE SEQUENCE [LARGE SCALE GENOMIC DNA]</scope>
    <source>
        <strain evidence="2 3">FCAV SCS01</strain>
    </source>
</reference>